<proteinExistence type="predicted"/>
<dbReference type="EMBL" id="CCBN010000024">
    <property type="protein sequence ID" value="CDO57709.1"/>
    <property type="molecule type" value="Genomic_DNA"/>
</dbReference>
<evidence type="ECO:0000256" key="1">
    <source>
        <dbReference type="SAM" id="MobiDB-lite"/>
    </source>
</evidence>
<name>A0A0J9XJZ9_GEOCN</name>
<evidence type="ECO:0000313" key="4">
    <source>
        <dbReference type="Proteomes" id="UP000242525"/>
    </source>
</evidence>
<comment type="caution">
    <text evidence="3">The sequence shown here is derived from an EMBL/GenBank/DDBJ whole genome shotgun (WGS) entry which is preliminary data.</text>
</comment>
<accession>A0A0J9XJZ9</accession>
<feature type="region of interest" description="Disordered" evidence="1">
    <location>
        <begin position="179"/>
        <end position="216"/>
    </location>
</feature>
<dbReference type="InterPro" id="IPR025187">
    <property type="entry name" value="DUF4112"/>
</dbReference>
<keyword evidence="2" id="KW-1133">Transmembrane helix</keyword>
<dbReference type="PANTHER" id="PTHR35519">
    <property type="entry name" value="MEMBRANE PROTEINS"/>
    <property type="match status" value="1"/>
</dbReference>
<dbReference type="AlphaFoldDB" id="A0A0J9XJZ9"/>
<organism evidence="3 4">
    <name type="scientific">Geotrichum candidum</name>
    <name type="common">Oospora lactis</name>
    <name type="synonym">Dipodascus geotrichum</name>
    <dbReference type="NCBI Taxonomy" id="1173061"/>
    <lineage>
        <taxon>Eukaryota</taxon>
        <taxon>Fungi</taxon>
        <taxon>Dikarya</taxon>
        <taxon>Ascomycota</taxon>
        <taxon>Saccharomycotina</taxon>
        <taxon>Dipodascomycetes</taxon>
        <taxon>Dipodascales</taxon>
        <taxon>Dipodascaceae</taxon>
        <taxon>Geotrichum</taxon>
    </lineage>
</organism>
<evidence type="ECO:0008006" key="5">
    <source>
        <dbReference type="Google" id="ProtNLM"/>
    </source>
</evidence>
<feature type="transmembrane region" description="Helical" evidence="2">
    <location>
        <begin position="71"/>
        <end position="94"/>
    </location>
</feature>
<gene>
    <name evidence="3" type="ORF">BN980_GECA24s00879g</name>
</gene>
<feature type="compositionally biased region" description="Polar residues" evidence="1">
    <location>
        <begin position="206"/>
        <end position="216"/>
    </location>
</feature>
<reference evidence="3" key="1">
    <citation type="submission" date="2014-03" db="EMBL/GenBank/DDBJ databases">
        <authorList>
            <person name="Casaregola S."/>
        </authorList>
    </citation>
    <scope>NUCLEOTIDE SEQUENCE [LARGE SCALE GENOMIC DNA]</scope>
    <source>
        <strain evidence="3">CLIB 918</strain>
    </source>
</reference>
<dbReference type="STRING" id="1173061.A0A0J9XJZ9"/>
<protein>
    <recommendedName>
        <fullName evidence="5">DUF4112 domain-containing protein</fullName>
    </recommendedName>
</protein>
<dbReference type="OrthoDB" id="2103474at2759"/>
<keyword evidence="2" id="KW-0472">Membrane</keyword>
<dbReference type="PANTHER" id="PTHR35519:SF2">
    <property type="entry name" value="PH DOMAIN PROTEIN"/>
    <property type="match status" value="1"/>
</dbReference>
<evidence type="ECO:0000256" key="2">
    <source>
        <dbReference type="SAM" id="Phobius"/>
    </source>
</evidence>
<dbReference type="Pfam" id="PF13430">
    <property type="entry name" value="DUF4112"/>
    <property type="match status" value="1"/>
</dbReference>
<sequence length="216" mass="24136">MSFILKYFANKVFKETIKNNFGTEDPYYELVEIQSFGRTKTKRVRKKPLTEGLSVNDSQIMQRVSRRAWNLDYLFSFCGYRLGWTSVIGLIPLVGDVMNAYLSFTVVRLANRIDGGLPVFLLAQMTGNVVLDFLLGITPILGSIAGALYKANSRNSLVLEHYLKERARTNIAKGLYVSSADQSSSLSSDRDADPLLLRTPGKQPEVSGSFQLDSFS</sequence>
<feature type="transmembrane region" description="Helical" evidence="2">
    <location>
        <begin position="129"/>
        <end position="149"/>
    </location>
</feature>
<dbReference type="Proteomes" id="UP000242525">
    <property type="component" value="Unassembled WGS sequence"/>
</dbReference>
<keyword evidence="2" id="KW-0812">Transmembrane</keyword>
<evidence type="ECO:0000313" key="3">
    <source>
        <dbReference type="EMBL" id="CDO57709.1"/>
    </source>
</evidence>
<keyword evidence="4" id="KW-1185">Reference proteome</keyword>